<dbReference type="PATRIC" id="fig|762836.4.peg.4853"/>
<evidence type="ECO:0000313" key="2">
    <source>
        <dbReference type="Proteomes" id="UP000175989"/>
    </source>
</evidence>
<comment type="caution">
    <text evidence="1">The sequence shown here is derived from an EMBL/GenBank/DDBJ whole genome shotgun (WGS) entry which is preliminary data.</text>
</comment>
<dbReference type="OrthoDB" id="8759518at2"/>
<name>A0A1E7WBK8_9BURK</name>
<proteinExistence type="predicted"/>
<dbReference type="AlphaFoldDB" id="A0A1E7WBK8"/>
<organism evidence="1 2">
    <name type="scientific">Duganella phyllosphaerae</name>
    <dbReference type="NCBI Taxonomy" id="762836"/>
    <lineage>
        <taxon>Bacteria</taxon>
        <taxon>Pseudomonadati</taxon>
        <taxon>Pseudomonadota</taxon>
        <taxon>Betaproteobacteria</taxon>
        <taxon>Burkholderiales</taxon>
        <taxon>Oxalobacteraceae</taxon>
        <taxon>Telluria group</taxon>
        <taxon>Duganella</taxon>
    </lineage>
</organism>
<protein>
    <submittedName>
        <fullName evidence="1">Uncharacterized protein</fullName>
    </submittedName>
</protein>
<reference evidence="2" key="1">
    <citation type="journal article" date="2016" name="Front. Microbiol.">
        <title>Molecular Keys to the Janthinobacterium and Duganella spp. Interaction with the Plant Pathogen Fusarium graminearum.</title>
        <authorList>
            <person name="Haack F.S."/>
            <person name="Poehlein A."/>
            <person name="Kroger C."/>
            <person name="Voigt C.A."/>
            <person name="Piepenbring M."/>
            <person name="Bode H.B."/>
            <person name="Daniel R."/>
            <person name="Schafer W."/>
            <person name="Streit W.R."/>
        </authorList>
    </citation>
    <scope>NUCLEOTIDE SEQUENCE [LARGE SCALE GENOMIC DNA]</scope>
    <source>
        <strain evidence="2">T54</strain>
    </source>
</reference>
<keyword evidence="2" id="KW-1185">Reference proteome</keyword>
<gene>
    <name evidence="1" type="ORF">DUPY_47180</name>
</gene>
<accession>A0A1E7WBK8</accession>
<evidence type="ECO:0000313" key="1">
    <source>
        <dbReference type="EMBL" id="OEZ94016.1"/>
    </source>
</evidence>
<sequence length="61" mass="6803">MIRYLGTKNTKDGGVLYIFLINGLQKEIREAALKQYPGCYDALPATAKARISANRAWLSKT</sequence>
<dbReference type="EMBL" id="LROM01000139">
    <property type="protein sequence ID" value="OEZ94016.1"/>
    <property type="molecule type" value="Genomic_DNA"/>
</dbReference>
<dbReference type="Proteomes" id="UP000175989">
    <property type="component" value="Unassembled WGS sequence"/>
</dbReference>